<keyword evidence="16" id="KW-1185">Reference proteome</keyword>
<accession>A0A7M5XIF8</accession>
<keyword evidence="10 11" id="KW-0325">Glycoprotein</keyword>
<evidence type="ECO:0000256" key="2">
    <source>
        <dbReference type="ARBA" id="ARBA00004922"/>
    </source>
</evidence>
<feature type="compositionally biased region" description="Polar residues" evidence="12">
    <location>
        <begin position="78"/>
        <end position="100"/>
    </location>
</feature>
<reference evidence="15" key="1">
    <citation type="submission" date="2021-01" db="UniProtKB">
        <authorList>
            <consortium name="EnsemblMetazoa"/>
        </authorList>
    </citation>
    <scope>IDENTIFICATION</scope>
</reference>
<keyword evidence="9 11" id="KW-0472">Membrane</keyword>
<dbReference type="Gene3D" id="3.90.550.10">
    <property type="entry name" value="Spore Coat Polysaccharide Biosynthesis Protein SpsA, Chain A"/>
    <property type="match status" value="1"/>
</dbReference>
<evidence type="ECO:0000256" key="6">
    <source>
        <dbReference type="ARBA" id="ARBA00022692"/>
    </source>
</evidence>
<keyword evidence="5 11" id="KW-0808">Transferase</keyword>
<dbReference type="AlphaFoldDB" id="A0A7M5XIF8"/>
<keyword evidence="7 11" id="KW-0735">Signal-anchor</keyword>
<evidence type="ECO:0000256" key="4">
    <source>
        <dbReference type="ARBA" id="ARBA00022676"/>
    </source>
</evidence>
<dbReference type="InterPro" id="IPR029044">
    <property type="entry name" value="Nucleotide-diphossugar_trans"/>
</dbReference>
<dbReference type="GO" id="GO:0005794">
    <property type="term" value="C:Golgi apparatus"/>
    <property type="evidence" value="ECO:0007669"/>
    <property type="project" value="TreeGrafter"/>
</dbReference>
<evidence type="ECO:0000256" key="8">
    <source>
        <dbReference type="ARBA" id="ARBA00022989"/>
    </source>
</evidence>
<proteinExistence type="inferred from homology"/>
<evidence type="ECO:0000313" key="16">
    <source>
        <dbReference type="Proteomes" id="UP000594262"/>
    </source>
</evidence>
<evidence type="ECO:0000313" key="15">
    <source>
        <dbReference type="EnsemblMetazoa" id="CLYHEMP023539.2"/>
    </source>
</evidence>
<dbReference type="Pfam" id="PF13733">
    <property type="entry name" value="Glyco_transf_7N"/>
    <property type="match status" value="1"/>
</dbReference>
<evidence type="ECO:0000256" key="7">
    <source>
        <dbReference type="ARBA" id="ARBA00022968"/>
    </source>
</evidence>
<dbReference type="CDD" id="cd00899">
    <property type="entry name" value="b4GalT"/>
    <property type="match status" value="1"/>
</dbReference>
<dbReference type="UniPathway" id="UPA00378"/>
<evidence type="ECO:0000259" key="13">
    <source>
        <dbReference type="Pfam" id="PF02709"/>
    </source>
</evidence>
<feature type="transmembrane region" description="Helical" evidence="11">
    <location>
        <begin position="9"/>
        <end position="31"/>
    </location>
</feature>
<dbReference type="RefSeq" id="XP_066930806.1">
    <property type="nucleotide sequence ID" value="XM_067074705.1"/>
</dbReference>
<protein>
    <recommendedName>
        <fullName evidence="11">Beta-1,4-galactosyltransferase</fullName>
        <ecNumber evidence="11">2.4.1.-</ecNumber>
    </recommendedName>
</protein>
<evidence type="ECO:0000256" key="11">
    <source>
        <dbReference type="RuleBase" id="RU368121"/>
    </source>
</evidence>
<dbReference type="Pfam" id="PF02709">
    <property type="entry name" value="Glyco_transf_7C"/>
    <property type="match status" value="1"/>
</dbReference>
<feature type="domain" description="Galactosyltransferase C-terminal" evidence="13">
    <location>
        <begin position="287"/>
        <end position="362"/>
    </location>
</feature>
<feature type="compositionally biased region" description="Basic and acidic residues" evidence="12">
    <location>
        <begin position="110"/>
        <end position="124"/>
    </location>
</feature>
<dbReference type="PANTHER" id="PTHR19300:SF57">
    <property type="entry name" value="BETA-1,4-N-ACETYLGALACTOSAMINYLTRANSFERASE"/>
    <property type="match status" value="1"/>
</dbReference>
<dbReference type="GO" id="GO:0008378">
    <property type="term" value="F:galactosyltransferase activity"/>
    <property type="evidence" value="ECO:0007669"/>
    <property type="project" value="TreeGrafter"/>
</dbReference>
<evidence type="ECO:0000256" key="9">
    <source>
        <dbReference type="ARBA" id="ARBA00023136"/>
    </source>
</evidence>
<dbReference type="SUPFAM" id="SSF53448">
    <property type="entry name" value="Nucleotide-diphospho-sugar transferases"/>
    <property type="match status" value="1"/>
</dbReference>
<dbReference type="InterPro" id="IPR027995">
    <property type="entry name" value="Galactosyl_T_N"/>
</dbReference>
<dbReference type="GO" id="GO:0016020">
    <property type="term" value="C:membrane"/>
    <property type="evidence" value="ECO:0007669"/>
    <property type="project" value="UniProtKB-SubCell"/>
</dbReference>
<evidence type="ECO:0000256" key="10">
    <source>
        <dbReference type="ARBA" id="ARBA00023180"/>
    </source>
</evidence>
<dbReference type="EC" id="2.4.1.-" evidence="11"/>
<feature type="region of interest" description="Disordered" evidence="12">
    <location>
        <begin position="78"/>
        <end position="144"/>
    </location>
</feature>
<dbReference type="InterPro" id="IPR003859">
    <property type="entry name" value="Galactosyl_T"/>
</dbReference>
<comment type="subcellular location">
    <subcellularLocation>
        <location evidence="1">Membrane</location>
        <topology evidence="1">Single-pass type II membrane protein</topology>
    </subcellularLocation>
</comment>
<dbReference type="GeneID" id="136818367"/>
<feature type="domain" description="Galactosyltransferase N-terminal" evidence="14">
    <location>
        <begin position="144"/>
        <end position="283"/>
    </location>
</feature>
<evidence type="ECO:0000256" key="5">
    <source>
        <dbReference type="ARBA" id="ARBA00022679"/>
    </source>
</evidence>
<evidence type="ECO:0000259" key="14">
    <source>
        <dbReference type="Pfam" id="PF13733"/>
    </source>
</evidence>
<organism evidence="15 16">
    <name type="scientific">Clytia hemisphaerica</name>
    <dbReference type="NCBI Taxonomy" id="252671"/>
    <lineage>
        <taxon>Eukaryota</taxon>
        <taxon>Metazoa</taxon>
        <taxon>Cnidaria</taxon>
        <taxon>Hydrozoa</taxon>
        <taxon>Hydroidolina</taxon>
        <taxon>Leptothecata</taxon>
        <taxon>Obeliida</taxon>
        <taxon>Clytiidae</taxon>
        <taxon>Clytia</taxon>
    </lineage>
</organism>
<dbReference type="InterPro" id="IPR027791">
    <property type="entry name" value="Galactosyl_T_C"/>
</dbReference>
<comment type="similarity">
    <text evidence="3 11">Belongs to the glycosyltransferase 7 family.</text>
</comment>
<comment type="function">
    <text evidence="11">Catalyses the transfer of galactose onto proteins or lipids.</text>
</comment>
<sequence length="423" mass="48256">MKAGYSKMFYFMVGLILAVVAFTYLPVIFGISSTVKVVNLNVYSEKLREMLKQYPKKTIEIDKESDKGITFRIHNNNSHVQTVNVEKNPTKGGSSDNTKNTRSKTPKPTVKKEKDFDEEKKVLPTDKPVTPAPTPKKNNVLPDCSDKGSKLVGPLFIDQSIPKDMEAVEKDLSVDFGGTVEKGGKWAPTTCKPKHKVAIIIPYRKRVVQLKSFLKHMHPFLQKQLLDYRIFIIEQLYKDPFNRAGLFNIGFVEALKLDKEFDCFVFTDVDLLPEDDRNFYNCPTSPRHMSVAIDKFHYQLPYATIFGGCGSFLRDDFEKINGFSNLFFGWGGEDDDLYKRVRSYDMEITRPSKQIGRYTMLKDGHHQSSKADPNIISLLQTSEQRMVVDGLNSLKYDVKSVIEAPLVTVVRVELSRSMYNLDV</sequence>
<keyword evidence="6 11" id="KW-0812">Transmembrane</keyword>
<dbReference type="GO" id="GO:0005975">
    <property type="term" value="P:carbohydrate metabolic process"/>
    <property type="evidence" value="ECO:0007669"/>
    <property type="project" value="InterPro"/>
</dbReference>
<evidence type="ECO:0000256" key="3">
    <source>
        <dbReference type="ARBA" id="ARBA00005735"/>
    </source>
</evidence>
<evidence type="ECO:0000256" key="12">
    <source>
        <dbReference type="SAM" id="MobiDB-lite"/>
    </source>
</evidence>
<dbReference type="OrthoDB" id="10016069at2759"/>
<dbReference type="EnsemblMetazoa" id="CLYHEMT023539.2">
    <property type="protein sequence ID" value="CLYHEMP023539.2"/>
    <property type="gene ID" value="CLYHEMG023539"/>
</dbReference>
<dbReference type="PRINTS" id="PR02050">
    <property type="entry name" value="B14GALTRFASE"/>
</dbReference>
<keyword evidence="8 11" id="KW-1133">Transmembrane helix</keyword>
<name>A0A7M5XIF8_9CNID</name>
<evidence type="ECO:0000256" key="1">
    <source>
        <dbReference type="ARBA" id="ARBA00004606"/>
    </source>
</evidence>
<comment type="pathway">
    <text evidence="2 11">Protein modification; protein glycosylation.</text>
</comment>
<dbReference type="Proteomes" id="UP000594262">
    <property type="component" value="Unplaced"/>
</dbReference>
<dbReference type="PANTHER" id="PTHR19300">
    <property type="entry name" value="BETA-1,4-GALACTOSYLTRANSFERASE"/>
    <property type="match status" value="1"/>
</dbReference>
<keyword evidence="4 11" id="KW-0328">Glycosyltransferase</keyword>